<dbReference type="EMBL" id="GBRH01216166">
    <property type="protein sequence ID" value="JAD81729.1"/>
    <property type="molecule type" value="Transcribed_RNA"/>
</dbReference>
<reference evidence="1" key="1">
    <citation type="submission" date="2014-09" db="EMBL/GenBank/DDBJ databases">
        <authorList>
            <person name="Magalhaes I.L.F."/>
            <person name="Oliveira U."/>
            <person name="Santos F.R."/>
            <person name="Vidigal T.H.D.A."/>
            <person name="Brescovit A.D."/>
            <person name="Santos A.J."/>
        </authorList>
    </citation>
    <scope>NUCLEOTIDE SEQUENCE</scope>
    <source>
        <tissue evidence="1">Shoot tissue taken approximately 20 cm above the soil surface</tissue>
    </source>
</reference>
<dbReference type="AlphaFoldDB" id="A0A0A9CZJ1"/>
<protein>
    <submittedName>
        <fullName evidence="1">Uncharacterized protein</fullName>
    </submittedName>
</protein>
<evidence type="ECO:0000313" key="1">
    <source>
        <dbReference type="EMBL" id="JAD81729.1"/>
    </source>
</evidence>
<reference evidence="1" key="2">
    <citation type="journal article" date="2015" name="Data Brief">
        <title>Shoot transcriptome of the giant reed, Arundo donax.</title>
        <authorList>
            <person name="Barrero R.A."/>
            <person name="Guerrero F.D."/>
            <person name="Moolhuijzen P."/>
            <person name="Goolsby J.A."/>
            <person name="Tidwell J."/>
            <person name="Bellgard S.E."/>
            <person name="Bellgard M.I."/>
        </authorList>
    </citation>
    <scope>NUCLEOTIDE SEQUENCE</scope>
    <source>
        <tissue evidence="1">Shoot tissue taken approximately 20 cm above the soil surface</tissue>
    </source>
</reference>
<accession>A0A0A9CZJ1</accession>
<proteinExistence type="predicted"/>
<organism evidence="1">
    <name type="scientific">Arundo donax</name>
    <name type="common">Giant reed</name>
    <name type="synonym">Donax arundinaceus</name>
    <dbReference type="NCBI Taxonomy" id="35708"/>
    <lineage>
        <taxon>Eukaryota</taxon>
        <taxon>Viridiplantae</taxon>
        <taxon>Streptophyta</taxon>
        <taxon>Embryophyta</taxon>
        <taxon>Tracheophyta</taxon>
        <taxon>Spermatophyta</taxon>
        <taxon>Magnoliopsida</taxon>
        <taxon>Liliopsida</taxon>
        <taxon>Poales</taxon>
        <taxon>Poaceae</taxon>
        <taxon>PACMAD clade</taxon>
        <taxon>Arundinoideae</taxon>
        <taxon>Arundineae</taxon>
        <taxon>Arundo</taxon>
    </lineage>
</organism>
<sequence>MAIQKGKTQVERGLNSQLYQSTFSPHNKIKWQDSVMVRRQILMLNQFIKGWGM</sequence>
<name>A0A0A9CZJ1_ARUDO</name>